<dbReference type="InterPro" id="IPR023210">
    <property type="entry name" value="NADP_OxRdtase_dom"/>
</dbReference>
<dbReference type="RefSeq" id="WP_074607580.1">
    <property type="nucleotide sequence ID" value="NZ_FNGY01000004.1"/>
</dbReference>
<dbReference type="Proteomes" id="UP000183200">
    <property type="component" value="Unassembled WGS sequence"/>
</dbReference>
<dbReference type="PANTHER" id="PTHR42686">
    <property type="entry name" value="GH17980P-RELATED"/>
    <property type="match status" value="1"/>
</dbReference>
<feature type="domain" description="NADP-dependent oxidoreductase" evidence="1">
    <location>
        <begin position="13"/>
        <end position="290"/>
    </location>
</feature>
<dbReference type="InterPro" id="IPR020471">
    <property type="entry name" value="AKR"/>
</dbReference>
<dbReference type="SUPFAM" id="SSF51430">
    <property type="entry name" value="NAD(P)-linked oxidoreductase"/>
    <property type="match status" value="1"/>
</dbReference>
<dbReference type="InterPro" id="IPR036812">
    <property type="entry name" value="NAD(P)_OxRdtase_dom_sf"/>
</dbReference>
<keyword evidence="3" id="KW-1185">Reference proteome</keyword>
<accession>A0A1G9UVP0</accession>
<sequence>MTKQEMTFSIKNRLVLGTAGLGGVWGRVEAEASVETILIALDQGISAIDTAPAYGDAEEMVGSALKQWTGEKPLISTKVGRLKSHLATEAYYDYSPEGMKKSLENSLQTLGVSAVDILFLHDPSAIPEAEIERILQQMQDLKNEGYTGKLGLGGNAPAFLEPYLEDQLFDVVMEYNKLNACCIDALGTTVPFYIESGKEYYAASPLNMGLLGCNFSGFTASPPDWLNLDSVEQAKKINEIAQEYNIPLPILAHRFLISLPYPVKIVIGAANPQQLTDTLSAFNTGALPPELYFNILQALSSKHKCIK</sequence>
<gene>
    <name evidence="2" type="ORF">SAMN05421820_104299</name>
</gene>
<dbReference type="GO" id="GO:0005829">
    <property type="term" value="C:cytosol"/>
    <property type="evidence" value="ECO:0007669"/>
    <property type="project" value="TreeGrafter"/>
</dbReference>
<evidence type="ECO:0000313" key="3">
    <source>
        <dbReference type="Proteomes" id="UP000183200"/>
    </source>
</evidence>
<dbReference type="AlphaFoldDB" id="A0A1G9UVP0"/>
<dbReference type="Pfam" id="PF00248">
    <property type="entry name" value="Aldo_ket_red"/>
    <property type="match status" value="1"/>
</dbReference>
<dbReference type="EMBL" id="FNGY01000004">
    <property type="protein sequence ID" value="SDM63982.1"/>
    <property type="molecule type" value="Genomic_DNA"/>
</dbReference>
<evidence type="ECO:0000313" key="2">
    <source>
        <dbReference type="EMBL" id="SDM63982.1"/>
    </source>
</evidence>
<dbReference type="OrthoDB" id="9773828at2"/>
<dbReference type="GO" id="GO:0016491">
    <property type="term" value="F:oxidoreductase activity"/>
    <property type="evidence" value="ECO:0007669"/>
    <property type="project" value="InterPro"/>
</dbReference>
<dbReference type="CDD" id="cd19090">
    <property type="entry name" value="AKR_AKR15A-like"/>
    <property type="match status" value="1"/>
</dbReference>
<protein>
    <submittedName>
        <fullName evidence="2">D-threo-aldose 1-dehydrogenase</fullName>
    </submittedName>
</protein>
<proteinExistence type="predicted"/>
<dbReference type="PRINTS" id="PR00069">
    <property type="entry name" value="ALDKETRDTASE"/>
</dbReference>
<name>A0A1G9UVP0_9SPHI</name>
<dbReference type="Gene3D" id="3.20.20.100">
    <property type="entry name" value="NADP-dependent oxidoreductase domain"/>
    <property type="match status" value="1"/>
</dbReference>
<dbReference type="PANTHER" id="PTHR42686:SF1">
    <property type="entry name" value="GH17980P-RELATED"/>
    <property type="match status" value="1"/>
</dbReference>
<organism evidence="2 3">
    <name type="scientific">Pedobacter steynii</name>
    <dbReference type="NCBI Taxonomy" id="430522"/>
    <lineage>
        <taxon>Bacteria</taxon>
        <taxon>Pseudomonadati</taxon>
        <taxon>Bacteroidota</taxon>
        <taxon>Sphingobacteriia</taxon>
        <taxon>Sphingobacteriales</taxon>
        <taxon>Sphingobacteriaceae</taxon>
        <taxon>Pedobacter</taxon>
    </lineage>
</organism>
<evidence type="ECO:0000259" key="1">
    <source>
        <dbReference type="Pfam" id="PF00248"/>
    </source>
</evidence>
<reference evidence="3" key="1">
    <citation type="submission" date="2016-10" db="EMBL/GenBank/DDBJ databases">
        <authorList>
            <person name="Varghese N."/>
            <person name="Submissions S."/>
        </authorList>
    </citation>
    <scope>NUCLEOTIDE SEQUENCE [LARGE SCALE GENOMIC DNA]</scope>
    <source>
        <strain evidence="3">DSM 19110</strain>
    </source>
</reference>